<dbReference type="PANTHER" id="PTHR42978:SF2">
    <property type="entry name" value="102 KBASES UNSTABLE REGION: FROM 1 TO 119443"/>
    <property type="match status" value="1"/>
</dbReference>
<feature type="chain" id="PRO_5019222353" evidence="6">
    <location>
        <begin position="21"/>
        <end position="327"/>
    </location>
</feature>
<evidence type="ECO:0000256" key="1">
    <source>
        <dbReference type="ARBA" id="ARBA00001947"/>
    </source>
</evidence>
<evidence type="ECO:0000256" key="3">
    <source>
        <dbReference type="ARBA" id="ARBA00022723"/>
    </source>
</evidence>
<protein>
    <submittedName>
        <fullName evidence="8">MBL fold metallo-hydrolase</fullName>
    </submittedName>
</protein>
<keyword evidence="5" id="KW-0862">Zinc</keyword>
<comment type="caution">
    <text evidence="8">The sequence shown here is derived from an EMBL/GenBank/DDBJ whole genome shotgun (WGS) entry which is preliminary data.</text>
</comment>
<dbReference type="InterPro" id="IPR001279">
    <property type="entry name" value="Metallo-B-lactamas"/>
</dbReference>
<comment type="cofactor">
    <cofactor evidence="1">
        <name>Zn(2+)</name>
        <dbReference type="ChEBI" id="CHEBI:29105"/>
    </cofactor>
</comment>
<evidence type="ECO:0000256" key="5">
    <source>
        <dbReference type="ARBA" id="ARBA00022833"/>
    </source>
</evidence>
<dbReference type="RefSeq" id="WP_126626153.1">
    <property type="nucleotide sequence ID" value="NZ_BIFT01000001.1"/>
</dbReference>
<keyword evidence="6" id="KW-0732">Signal</keyword>
<dbReference type="SMART" id="SM00849">
    <property type="entry name" value="Lactamase_B"/>
    <property type="match status" value="1"/>
</dbReference>
<accession>A0A402B2J8</accession>
<dbReference type="InterPro" id="IPR036866">
    <property type="entry name" value="RibonucZ/Hydroxyglut_hydro"/>
</dbReference>
<feature type="signal peptide" evidence="6">
    <location>
        <begin position="1"/>
        <end position="20"/>
    </location>
</feature>
<evidence type="ECO:0000256" key="6">
    <source>
        <dbReference type="SAM" id="SignalP"/>
    </source>
</evidence>
<reference evidence="9" key="1">
    <citation type="submission" date="2018-12" db="EMBL/GenBank/DDBJ databases">
        <title>Tengunoibacter tsumagoiensis gen. nov., sp. nov., Dictyobacter kobayashii sp. nov., D. alpinus sp. nov., and D. joshuensis sp. nov. and description of Dictyobacteraceae fam. nov. within the order Ktedonobacterales isolated from Tengu-no-mugimeshi.</title>
        <authorList>
            <person name="Wang C.M."/>
            <person name="Zheng Y."/>
            <person name="Sakai Y."/>
            <person name="Toyoda A."/>
            <person name="Minakuchi Y."/>
            <person name="Abe K."/>
            <person name="Yokota A."/>
            <person name="Yabe S."/>
        </authorList>
    </citation>
    <scope>NUCLEOTIDE SEQUENCE [LARGE SCALE GENOMIC DNA]</scope>
    <source>
        <strain evidence="9">Uno16</strain>
    </source>
</reference>
<organism evidence="8 9">
    <name type="scientific">Dictyobacter alpinus</name>
    <dbReference type="NCBI Taxonomy" id="2014873"/>
    <lineage>
        <taxon>Bacteria</taxon>
        <taxon>Bacillati</taxon>
        <taxon>Chloroflexota</taxon>
        <taxon>Ktedonobacteria</taxon>
        <taxon>Ktedonobacterales</taxon>
        <taxon>Dictyobacteraceae</taxon>
        <taxon>Dictyobacter</taxon>
    </lineage>
</organism>
<keyword evidence="4 8" id="KW-0378">Hydrolase</keyword>
<keyword evidence="3" id="KW-0479">Metal-binding</keyword>
<dbReference type="AlphaFoldDB" id="A0A402B2J8"/>
<gene>
    <name evidence="8" type="ORF">KDA_10740</name>
</gene>
<dbReference type="GO" id="GO:0046872">
    <property type="term" value="F:metal ion binding"/>
    <property type="evidence" value="ECO:0007669"/>
    <property type="project" value="UniProtKB-KW"/>
</dbReference>
<dbReference type="Gene3D" id="3.60.15.10">
    <property type="entry name" value="Ribonuclease Z/Hydroxyacylglutathione hydrolase-like"/>
    <property type="match status" value="1"/>
</dbReference>
<dbReference type="EMBL" id="BIFT01000001">
    <property type="protein sequence ID" value="GCE25590.1"/>
    <property type="molecule type" value="Genomic_DNA"/>
</dbReference>
<evidence type="ECO:0000313" key="9">
    <source>
        <dbReference type="Proteomes" id="UP000287171"/>
    </source>
</evidence>
<dbReference type="GO" id="GO:0016787">
    <property type="term" value="F:hydrolase activity"/>
    <property type="evidence" value="ECO:0007669"/>
    <property type="project" value="UniProtKB-KW"/>
</dbReference>
<dbReference type="SUPFAM" id="SSF56281">
    <property type="entry name" value="Metallo-hydrolase/oxidoreductase"/>
    <property type="match status" value="1"/>
</dbReference>
<evidence type="ECO:0000256" key="4">
    <source>
        <dbReference type="ARBA" id="ARBA00022801"/>
    </source>
</evidence>
<dbReference type="InterPro" id="IPR051013">
    <property type="entry name" value="MBL_superfamily_lactonases"/>
</dbReference>
<comment type="similarity">
    <text evidence="2">Belongs to the metallo-beta-lactamase superfamily.</text>
</comment>
<dbReference type="Pfam" id="PF00753">
    <property type="entry name" value="Lactamase_B"/>
    <property type="match status" value="1"/>
</dbReference>
<evidence type="ECO:0000256" key="2">
    <source>
        <dbReference type="ARBA" id="ARBA00007749"/>
    </source>
</evidence>
<dbReference type="OrthoDB" id="333278at2"/>
<dbReference type="CDD" id="cd07730">
    <property type="entry name" value="metallo-hydrolase-like_MBL-fold"/>
    <property type="match status" value="1"/>
</dbReference>
<dbReference type="Proteomes" id="UP000287171">
    <property type="component" value="Unassembled WGS sequence"/>
</dbReference>
<name>A0A402B2J8_9CHLR</name>
<keyword evidence="9" id="KW-1185">Reference proteome</keyword>
<feature type="domain" description="Metallo-beta-lactamase" evidence="7">
    <location>
        <begin position="83"/>
        <end position="297"/>
    </location>
</feature>
<proteinExistence type="inferred from homology"/>
<evidence type="ECO:0000259" key="7">
    <source>
        <dbReference type="SMART" id="SM00849"/>
    </source>
</evidence>
<evidence type="ECO:0000313" key="8">
    <source>
        <dbReference type="EMBL" id="GCE25590.1"/>
    </source>
</evidence>
<dbReference type="PANTHER" id="PTHR42978">
    <property type="entry name" value="QUORUM-QUENCHING LACTONASE YTNP-RELATED-RELATED"/>
    <property type="match status" value="1"/>
</dbReference>
<sequence length="327" mass="36631">MKLRNWLTLGGMTLGSLAVATAVKSFLPRPFGTDQLYERPVEVTPSPQHLPDIEITFLRCGSVVLPECIAIRGSFSLTPRTISHSAVLIQHPKATFLYDTGLCTDIPLFLLDQSFLFNNTLGRFTLEQSLGHHLERLQLQPSDLDFAILSHLHWDHVSGIPDLPDVPLRVNRLEYDFASQGLLEKNQGLVRRLLSNNPVNFLDFSGPAYEGFRSSYDLFDDGSIVLVPLPGHTPGQIGMFINRAHGPRVFLIGDAAWLSNNYAEPATMHPVLWSMVTSDDAMARQTLIDLHHFSRRHPEIPIIGMHDGQLQEAFMATEQQRLQVHTA</sequence>